<proteinExistence type="predicted"/>
<protein>
    <submittedName>
        <fullName evidence="2">Uncharacterized protein</fullName>
    </submittedName>
</protein>
<accession>A0ABR3QJL9</accession>
<organism evidence="2 3">
    <name type="scientific">Paraconiothyrium brasiliense</name>
    <dbReference type="NCBI Taxonomy" id="300254"/>
    <lineage>
        <taxon>Eukaryota</taxon>
        <taxon>Fungi</taxon>
        <taxon>Dikarya</taxon>
        <taxon>Ascomycota</taxon>
        <taxon>Pezizomycotina</taxon>
        <taxon>Dothideomycetes</taxon>
        <taxon>Pleosporomycetidae</taxon>
        <taxon>Pleosporales</taxon>
        <taxon>Massarineae</taxon>
        <taxon>Didymosphaeriaceae</taxon>
        <taxon>Paraconiothyrium</taxon>
    </lineage>
</organism>
<dbReference type="EMBL" id="JAKJXO020000021">
    <property type="protein sequence ID" value="KAL1592336.1"/>
    <property type="molecule type" value="Genomic_DNA"/>
</dbReference>
<gene>
    <name evidence="2" type="ORF">SLS60_011414</name>
</gene>
<name>A0ABR3QJL9_9PLEO</name>
<comment type="caution">
    <text evidence="2">The sequence shown here is derived from an EMBL/GenBank/DDBJ whole genome shotgun (WGS) entry which is preliminary data.</text>
</comment>
<feature type="region of interest" description="Disordered" evidence="1">
    <location>
        <begin position="1"/>
        <end position="33"/>
    </location>
</feature>
<evidence type="ECO:0000256" key="1">
    <source>
        <dbReference type="SAM" id="MobiDB-lite"/>
    </source>
</evidence>
<dbReference type="Proteomes" id="UP001521785">
    <property type="component" value="Unassembled WGS sequence"/>
</dbReference>
<evidence type="ECO:0000313" key="2">
    <source>
        <dbReference type="EMBL" id="KAL1592336.1"/>
    </source>
</evidence>
<feature type="compositionally biased region" description="Polar residues" evidence="1">
    <location>
        <begin position="1"/>
        <end position="26"/>
    </location>
</feature>
<evidence type="ECO:0000313" key="3">
    <source>
        <dbReference type="Proteomes" id="UP001521785"/>
    </source>
</evidence>
<sequence>MNYLLHSNSSNSAQLPQTLKLQNQTKKVTRRVSPTPFSAESFTVDSPLDTRNRDVWTVSQLEQSGAAQALFTPVGHSRRGASSYTARDFIKEAVTFLSPSYSARQKRSIFKSMCKHYEHLLVDLSASAPMQWTAAIEDGHVEDAFTRFLKTFAKVAYAKTLTTHRMSIRSTYEASTSLVRQHAAHHRASPIRRAPAPTSLVQASPFSISSSLATRIFEPFDLSSPLQPQTPFTPVFTPMITGLDPEFGFPTTPSHEAVQFFNSILESRSQRIINMEFKLDYLNIECARRDACIAELEDAASDDAPSQHPQRSFFDGLRGGMALDKLHHLGQRISVLRHEIYCTELLIELKDMRIAQLQAMLHADAAFDSTQETSSMFKQSRTAQVEEPLGGAETDDAQSEAIASLHFTDDGRPSSALTTLNPVIAHELDSTINSAGSSLASRSDNEDQTLLINEQVCNATLIEDDY</sequence>
<reference evidence="2 3" key="1">
    <citation type="submission" date="2024-02" db="EMBL/GenBank/DDBJ databases">
        <title>De novo assembly and annotation of 12 fungi associated with fruit tree decline syndrome in Ontario, Canada.</title>
        <authorList>
            <person name="Sulman M."/>
            <person name="Ellouze W."/>
            <person name="Ilyukhin E."/>
        </authorList>
    </citation>
    <scope>NUCLEOTIDE SEQUENCE [LARGE SCALE GENOMIC DNA]</scope>
    <source>
        <strain evidence="2 3">M42-189</strain>
    </source>
</reference>
<keyword evidence="3" id="KW-1185">Reference proteome</keyword>